<reference evidence="15 16" key="1">
    <citation type="submission" date="2017-04" db="EMBL/GenBank/DDBJ databases">
        <title>Genomic insights into metabolism of Thermodesulfobium acidiphilum.</title>
        <authorList>
            <person name="Toshchakov S.V."/>
            <person name="Frolov E.N."/>
            <person name="Kublanov I.V."/>
            <person name="Samarov N.I."/>
            <person name="Novikov A."/>
            <person name="Lebedinsky A.V."/>
            <person name="Bonch-Osmolovskaya E.A."/>
            <person name="Chernyh N.A."/>
        </authorList>
    </citation>
    <scope>NUCLEOTIDE SEQUENCE [LARGE SCALE GENOMIC DNA]</scope>
    <source>
        <strain evidence="15 16">3127-1</strain>
    </source>
</reference>
<dbReference type="GO" id="GO:2001295">
    <property type="term" value="P:malonyl-CoA biosynthetic process"/>
    <property type="evidence" value="ECO:0007669"/>
    <property type="project" value="UniProtKB-UniPathway"/>
</dbReference>
<dbReference type="SMART" id="SM00878">
    <property type="entry name" value="Biotin_carb_C"/>
    <property type="match status" value="1"/>
</dbReference>
<dbReference type="AlphaFoldDB" id="A0A2R4VYF8"/>
<dbReference type="UniPathway" id="UPA00655">
    <property type="reaction ID" value="UER00711"/>
</dbReference>
<dbReference type="PROSITE" id="PS00867">
    <property type="entry name" value="CPSASE_2"/>
    <property type="match status" value="1"/>
</dbReference>
<dbReference type="InterPro" id="IPR005482">
    <property type="entry name" value="Biotin_COase_C"/>
</dbReference>
<feature type="domain" description="Biotin carboxylation" evidence="14">
    <location>
        <begin position="1"/>
        <end position="445"/>
    </location>
</feature>
<keyword evidence="12" id="KW-0092">Biotin</keyword>
<evidence type="ECO:0000256" key="7">
    <source>
        <dbReference type="ARBA" id="ARBA00022741"/>
    </source>
</evidence>
<dbReference type="Pfam" id="PF02786">
    <property type="entry name" value="CPSase_L_D2"/>
    <property type="match status" value="1"/>
</dbReference>
<evidence type="ECO:0000259" key="13">
    <source>
        <dbReference type="PROSITE" id="PS50975"/>
    </source>
</evidence>
<evidence type="ECO:0000256" key="11">
    <source>
        <dbReference type="PROSITE-ProRule" id="PRU00409"/>
    </source>
</evidence>
<dbReference type="NCBIfam" id="NF006367">
    <property type="entry name" value="PRK08591.1"/>
    <property type="match status" value="1"/>
</dbReference>
<dbReference type="SUPFAM" id="SSF56059">
    <property type="entry name" value="Glutathione synthetase ATP-binding domain-like"/>
    <property type="match status" value="1"/>
</dbReference>
<keyword evidence="5 12" id="KW-0436">Ligase</keyword>
<dbReference type="InterPro" id="IPR005479">
    <property type="entry name" value="CPAse_ATP-bd"/>
</dbReference>
<comment type="subunit">
    <text evidence="3 12">Acetyl-CoA carboxylase is a heterohexamer of biotin carboxyl carrier protein, biotin carboxylase and the two subunits of carboxyl transferase in a 2:2 complex.</text>
</comment>
<dbReference type="InterPro" id="IPR011761">
    <property type="entry name" value="ATP-grasp"/>
</dbReference>
<dbReference type="EC" id="6.3.4.14" evidence="4 12"/>
<dbReference type="Proteomes" id="UP000244792">
    <property type="component" value="Chromosome"/>
</dbReference>
<keyword evidence="7 11" id="KW-0547">Nucleotide-binding</keyword>
<keyword evidence="12" id="KW-0443">Lipid metabolism</keyword>
<dbReference type="PANTHER" id="PTHR48095:SF2">
    <property type="entry name" value="BIOTIN CARBOXYLASE, CHLOROPLASTIC"/>
    <property type="match status" value="1"/>
</dbReference>
<dbReference type="InterPro" id="IPR004549">
    <property type="entry name" value="Acetyl_CoA_COase_biotin_COase"/>
</dbReference>
<keyword evidence="12" id="KW-0275">Fatty acid biosynthesis</keyword>
<dbReference type="InterPro" id="IPR011764">
    <property type="entry name" value="Biotin_carboxylation_dom"/>
</dbReference>
<dbReference type="Pfam" id="PF02785">
    <property type="entry name" value="Biotin_carb_C"/>
    <property type="match status" value="1"/>
</dbReference>
<feature type="domain" description="ATP-grasp" evidence="13">
    <location>
        <begin position="119"/>
        <end position="316"/>
    </location>
</feature>
<evidence type="ECO:0000256" key="10">
    <source>
        <dbReference type="ARBA" id="ARBA00048600"/>
    </source>
</evidence>
<dbReference type="OrthoDB" id="9807469at2"/>
<name>A0A2R4VYF8_THEAF</name>
<evidence type="ECO:0000313" key="15">
    <source>
        <dbReference type="EMBL" id="AWB09494.1"/>
    </source>
</evidence>
<dbReference type="GO" id="GO:0004075">
    <property type="term" value="F:biotin carboxylase activity"/>
    <property type="evidence" value="ECO:0007669"/>
    <property type="project" value="UniProtKB-EC"/>
</dbReference>
<evidence type="ECO:0000256" key="5">
    <source>
        <dbReference type="ARBA" id="ARBA00022598"/>
    </source>
</evidence>
<dbReference type="GO" id="GO:0006633">
    <property type="term" value="P:fatty acid biosynthetic process"/>
    <property type="evidence" value="ECO:0007669"/>
    <property type="project" value="UniProtKB-KW"/>
</dbReference>
<evidence type="ECO:0000256" key="4">
    <source>
        <dbReference type="ARBA" id="ARBA00013263"/>
    </source>
</evidence>
<dbReference type="NCBIfam" id="TIGR00514">
    <property type="entry name" value="accC"/>
    <property type="match status" value="1"/>
</dbReference>
<evidence type="ECO:0000259" key="14">
    <source>
        <dbReference type="PROSITE" id="PS50979"/>
    </source>
</evidence>
<dbReference type="Pfam" id="PF00289">
    <property type="entry name" value="Biotin_carb_N"/>
    <property type="match status" value="1"/>
</dbReference>
<evidence type="ECO:0000256" key="9">
    <source>
        <dbReference type="ARBA" id="ARBA00022842"/>
    </source>
</evidence>
<comment type="function">
    <text evidence="1 12">This protein is a component of the acetyl coenzyme A carboxylase complex; first, biotin carboxylase catalyzes the carboxylation of the carrier protein and then the transcarboxylase transfers the carboxyl group to form malonyl-CoA.</text>
</comment>
<keyword evidence="9" id="KW-0460">Magnesium</keyword>
<keyword evidence="8 11" id="KW-0067">ATP-binding</keyword>
<dbReference type="SUPFAM" id="SSF52440">
    <property type="entry name" value="PreATP-grasp domain"/>
    <property type="match status" value="1"/>
</dbReference>
<dbReference type="InterPro" id="IPR016185">
    <property type="entry name" value="PreATP-grasp_dom_sf"/>
</dbReference>
<dbReference type="KEGG" id="taci:TDSAC_0107"/>
<evidence type="ECO:0000256" key="12">
    <source>
        <dbReference type="RuleBase" id="RU365063"/>
    </source>
</evidence>
<evidence type="ECO:0000256" key="8">
    <source>
        <dbReference type="ARBA" id="ARBA00022840"/>
    </source>
</evidence>
<dbReference type="GO" id="GO:0005524">
    <property type="term" value="F:ATP binding"/>
    <property type="evidence" value="ECO:0007669"/>
    <property type="project" value="UniProtKB-UniRule"/>
</dbReference>
<dbReference type="InterPro" id="IPR011054">
    <property type="entry name" value="Rudment_hybrid_motif"/>
</dbReference>
<dbReference type="PROSITE" id="PS00866">
    <property type="entry name" value="CPSASE_1"/>
    <property type="match status" value="1"/>
</dbReference>
<dbReference type="InterPro" id="IPR005481">
    <property type="entry name" value="BC-like_N"/>
</dbReference>
<dbReference type="RefSeq" id="WP_108307848.1">
    <property type="nucleotide sequence ID" value="NZ_CP020921.1"/>
</dbReference>
<keyword evidence="12" id="KW-0276">Fatty acid metabolism</keyword>
<evidence type="ECO:0000313" key="16">
    <source>
        <dbReference type="Proteomes" id="UP000244792"/>
    </source>
</evidence>
<proteinExistence type="predicted"/>
<evidence type="ECO:0000256" key="2">
    <source>
        <dbReference type="ARBA" id="ARBA00004956"/>
    </source>
</evidence>
<evidence type="ECO:0000256" key="1">
    <source>
        <dbReference type="ARBA" id="ARBA00003761"/>
    </source>
</evidence>
<keyword evidence="16" id="KW-1185">Reference proteome</keyword>
<dbReference type="PROSITE" id="PS50975">
    <property type="entry name" value="ATP_GRASP"/>
    <property type="match status" value="1"/>
</dbReference>
<gene>
    <name evidence="15" type="ORF">TDSAC_0107</name>
</gene>
<evidence type="ECO:0000256" key="3">
    <source>
        <dbReference type="ARBA" id="ARBA00011750"/>
    </source>
</evidence>
<keyword evidence="6" id="KW-0479">Metal-binding</keyword>
<sequence length="447" mass="49230">MKRILIANRGEIALRIIRALREYGYFSVLAYSEVDKESLAVKLADASICIGPASAKGSYLNIPAIVSAVEVTGCDAVHPGYGFLAESPQFARVCRDAGITFIGPSPEAMEKVGDKSVARSVAMSAGVPVVPGSTGFVSSKEDLFRLAKEIGFPLILKAAAGGGGKGMRIVQSFKELEDSFETASNEAKTAFGNSNLYLEKYVSEPRHIEIQFVRDKFGNCVSLFERECSIQRKHQKLLEESPSCIISPKLRKDLSEAALAIANQVGYVGVGTAEFLVTPEEMFYFIEINARIQVEHPLTEMVTGIDLVELQLLIAEDRPIPFSQADVKIIGHAIECRINAEDPRNNFCPSPGKVTQFIPPGGPGIRCDTHLYSGFEIVPYYDSLIAKVIAYAPTREKAINRMERALYEMTIEGISTTIDFHKEVLKNAFFIKGDYYTNFVQRRMGIK</sequence>
<evidence type="ECO:0000256" key="6">
    <source>
        <dbReference type="ARBA" id="ARBA00022723"/>
    </source>
</evidence>
<dbReference type="FunFam" id="3.30.1490.20:FF:000018">
    <property type="entry name" value="Biotin carboxylase"/>
    <property type="match status" value="1"/>
</dbReference>
<dbReference type="Gene3D" id="3.30.470.20">
    <property type="entry name" value="ATP-grasp fold, B domain"/>
    <property type="match status" value="1"/>
</dbReference>
<dbReference type="SUPFAM" id="SSF51246">
    <property type="entry name" value="Rudiment single hybrid motif"/>
    <property type="match status" value="1"/>
</dbReference>
<comment type="catalytic activity">
    <reaction evidence="10 12">
        <text>N(6)-biotinyl-L-lysyl-[protein] + hydrogencarbonate + ATP = N(6)-carboxybiotinyl-L-lysyl-[protein] + ADP + phosphate + H(+)</text>
        <dbReference type="Rhea" id="RHEA:13501"/>
        <dbReference type="Rhea" id="RHEA-COMP:10505"/>
        <dbReference type="Rhea" id="RHEA-COMP:10506"/>
        <dbReference type="ChEBI" id="CHEBI:15378"/>
        <dbReference type="ChEBI" id="CHEBI:17544"/>
        <dbReference type="ChEBI" id="CHEBI:30616"/>
        <dbReference type="ChEBI" id="CHEBI:43474"/>
        <dbReference type="ChEBI" id="CHEBI:83144"/>
        <dbReference type="ChEBI" id="CHEBI:83145"/>
        <dbReference type="ChEBI" id="CHEBI:456216"/>
        <dbReference type="EC" id="6.3.4.14"/>
    </reaction>
</comment>
<dbReference type="PANTHER" id="PTHR48095">
    <property type="entry name" value="PYRUVATE CARBOXYLASE SUBUNIT A"/>
    <property type="match status" value="1"/>
</dbReference>
<dbReference type="EMBL" id="CP020921">
    <property type="protein sequence ID" value="AWB09494.1"/>
    <property type="molecule type" value="Genomic_DNA"/>
</dbReference>
<organism evidence="15 16">
    <name type="scientific">Thermodesulfobium acidiphilum</name>
    <dbReference type="NCBI Taxonomy" id="1794699"/>
    <lineage>
        <taxon>Bacteria</taxon>
        <taxon>Pseudomonadati</taxon>
        <taxon>Thermodesulfobiota</taxon>
        <taxon>Thermodesulfobiia</taxon>
        <taxon>Thermodesulfobiales</taxon>
        <taxon>Thermodesulfobiaceae</taxon>
        <taxon>Thermodesulfobium</taxon>
    </lineage>
</organism>
<keyword evidence="12" id="KW-0444">Lipid biosynthesis</keyword>
<accession>A0A2R4VYF8</accession>
<dbReference type="InterPro" id="IPR051602">
    <property type="entry name" value="ACC_Biotin_Carboxylase"/>
</dbReference>
<dbReference type="PROSITE" id="PS50979">
    <property type="entry name" value="BC"/>
    <property type="match status" value="1"/>
</dbReference>
<protein>
    <recommendedName>
        <fullName evidence="4 12">Biotin carboxylase</fullName>
        <ecNumber evidence="4 12">6.3.4.14</ecNumber>
    </recommendedName>
    <alternativeName>
        <fullName evidence="12">Acetyl-coenzyme A carboxylase biotin carboxylase subunit A</fullName>
    </alternativeName>
</protein>
<dbReference type="GO" id="GO:0046872">
    <property type="term" value="F:metal ion binding"/>
    <property type="evidence" value="ECO:0007669"/>
    <property type="project" value="UniProtKB-KW"/>
</dbReference>
<comment type="pathway">
    <text evidence="2 12">Lipid metabolism; malonyl-CoA biosynthesis; malonyl-CoA from acetyl-CoA: step 1/1.</text>
</comment>